<accession>A0A3M7PUQ1</accession>
<evidence type="ECO:0000313" key="2">
    <source>
        <dbReference type="Proteomes" id="UP000276133"/>
    </source>
</evidence>
<dbReference type="EMBL" id="REGN01008910">
    <property type="protein sequence ID" value="RNA02388.1"/>
    <property type="molecule type" value="Genomic_DNA"/>
</dbReference>
<keyword evidence="2" id="KW-1185">Reference proteome</keyword>
<reference evidence="1 2" key="1">
    <citation type="journal article" date="2018" name="Sci. Rep.">
        <title>Genomic signatures of local adaptation to the degree of environmental predictability in rotifers.</title>
        <authorList>
            <person name="Franch-Gras L."/>
            <person name="Hahn C."/>
            <person name="Garcia-Roger E.M."/>
            <person name="Carmona M.J."/>
            <person name="Serra M."/>
            <person name="Gomez A."/>
        </authorList>
    </citation>
    <scope>NUCLEOTIDE SEQUENCE [LARGE SCALE GENOMIC DNA]</scope>
    <source>
        <strain evidence="1">HYR1</strain>
    </source>
</reference>
<protein>
    <submittedName>
        <fullName evidence="1">Uncharacterized protein</fullName>
    </submittedName>
</protein>
<gene>
    <name evidence="1" type="ORF">BpHYR1_011957</name>
</gene>
<comment type="caution">
    <text evidence="1">The sequence shown here is derived from an EMBL/GenBank/DDBJ whole genome shotgun (WGS) entry which is preliminary data.</text>
</comment>
<name>A0A3M7PUQ1_BRAPC</name>
<dbReference type="AlphaFoldDB" id="A0A3M7PUQ1"/>
<dbReference type="Proteomes" id="UP000276133">
    <property type="component" value="Unassembled WGS sequence"/>
</dbReference>
<sequence length="123" mass="13914">MEAWQTVKEYISDSYSFITNEAWQLGADTKSGFGSLYTDIVTETSDVFVDIANSITWGQEQEPEKVETPVEELETSTKSAFLEDVNISNKEKIEVFAVESFPSKQNPEIVNVNDSEKKKESNF</sequence>
<proteinExistence type="predicted"/>
<evidence type="ECO:0000313" key="1">
    <source>
        <dbReference type="EMBL" id="RNA02388.1"/>
    </source>
</evidence>
<organism evidence="1 2">
    <name type="scientific">Brachionus plicatilis</name>
    <name type="common">Marine rotifer</name>
    <name type="synonym">Brachionus muelleri</name>
    <dbReference type="NCBI Taxonomy" id="10195"/>
    <lineage>
        <taxon>Eukaryota</taxon>
        <taxon>Metazoa</taxon>
        <taxon>Spiralia</taxon>
        <taxon>Gnathifera</taxon>
        <taxon>Rotifera</taxon>
        <taxon>Eurotatoria</taxon>
        <taxon>Monogononta</taxon>
        <taxon>Pseudotrocha</taxon>
        <taxon>Ploima</taxon>
        <taxon>Brachionidae</taxon>
        <taxon>Brachionus</taxon>
    </lineage>
</organism>